<sequence>MIRPVFAGRFADSTLFSLLSECLPGDFIKNCRSTNNFAYFIIIFQ</sequence>
<keyword evidence="2" id="KW-1185">Reference proteome</keyword>
<dbReference type="AlphaFoldDB" id="A0A085GG75"/>
<evidence type="ECO:0000313" key="1">
    <source>
        <dbReference type="EMBL" id="KFC82720.1"/>
    </source>
</evidence>
<dbReference type="Proteomes" id="UP000028653">
    <property type="component" value="Unassembled WGS sequence"/>
</dbReference>
<name>A0A085GG75_9ENTR</name>
<comment type="caution">
    <text evidence="1">The sequence shown here is derived from an EMBL/GenBank/DDBJ whole genome shotgun (WGS) entry which is preliminary data.</text>
</comment>
<proteinExistence type="predicted"/>
<evidence type="ECO:0000313" key="2">
    <source>
        <dbReference type="Proteomes" id="UP000028653"/>
    </source>
</evidence>
<gene>
    <name evidence="1" type="ORF">GBAG_1089</name>
</gene>
<reference evidence="1 2" key="1">
    <citation type="submission" date="2014-05" db="EMBL/GenBank/DDBJ databases">
        <title>ATOL: Assembling a taxonomically balanced genome-scale reconstruction of the evolutionary history of the Enterobacteriaceae.</title>
        <authorList>
            <person name="Plunkett G.III."/>
            <person name="Neeno-Eckwall E.C."/>
            <person name="Glasner J.D."/>
            <person name="Perna N.T."/>
        </authorList>
    </citation>
    <scope>NUCLEOTIDE SEQUENCE [LARGE SCALE GENOMIC DNA]</scope>
    <source>
        <strain evidence="1 2">ATCC 33320</strain>
    </source>
</reference>
<protein>
    <submittedName>
        <fullName evidence="1">Uncharacterized protein</fullName>
    </submittedName>
</protein>
<dbReference type="STRING" id="1006004.GBAG_1089"/>
<accession>A0A085GG75</accession>
<organism evidence="1 2">
    <name type="scientific">Buttiauxella agrestis ATCC 33320</name>
    <dbReference type="NCBI Taxonomy" id="1006004"/>
    <lineage>
        <taxon>Bacteria</taxon>
        <taxon>Pseudomonadati</taxon>
        <taxon>Pseudomonadota</taxon>
        <taxon>Gammaproteobacteria</taxon>
        <taxon>Enterobacterales</taxon>
        <taxon>Enterobacteriaceae</taxon>
        <taxon>Buttiauxella</taxon>
    </lineage>
</organism>
<dbReference type="EMBL" id="JMPI01000022">
    <property type="protein sequence ID" value="KFC82720.1"/>
    <property type="molecule type" value="Genomic_DNA"/>
</dbReference>